<evidence type="ECO:0000256" key="2">
    <source>
        <dbReference type="ARBA" id="ARBA00007837"/>
    </source>
</evidence>
<sequence>MGSIRAPHCSITSSHIHLCNRFPFPRTLNCHHHHQLQCRKNPFHLTIFSEPGCLSSFCNHNRQVVSGASSASQGTIREDVEQRMTGELGSGGKVLLKVRLAHQVEFGESVAILGSSEDLGSWKNCVLLNWSEDGWVCDLELKGDERVEFKFVIVGKDGSVLWESGDNRVLHLPKIGKFSSVYQWSQTGEAVEMLPLDVEEVSEEDEILPLDVEEVSEGDKMLALDVEEISEEDEMLPLDVQEDSGGDKMLTLNVEEVSEGDKMLPLDVEEVSEGDKMLALGVEEVSGGDKMLALGVEEVSGGDKMLALGVEEVSEGDKRLALDVEEVSEGDKMLALDVEEVSEGDKMLALDVEEVSEGDKMLALDVQEVSEGDKMLALDVEEVSEGDQMLALDVQEVSEGDQMLALDVEEVSEGDKMLALDVEEVSEGDKMLALDVEEVSEGDKMLALGVEEVSEGDKMLALGVEEVSEGDKMLALGVEEVSEGDKMLALGVEEVSGGDKMLPLGVEEVSEGDKRLPLDVEEVSEGDKMLALDVEEVSEGDKMLALDVQEVSEGDQMLALDVREVSEGDQMLALDVQEVSEGDQMLALDVEEVSEGDKMLASGVEEVSEGDKMLALGVEEVSEGDKMLALGVEEVSEGDQMLALGVEEVSGGDKMLPLGVEEVSEGDKRLPLDVEEVSEGDKMLPWDVEKVSEGDEMLPLKAEEINGDGTSPLDAKDFTEGNETSPSDAKEIAEGDTIFPSGALEIAEGDTTLPLDAKEINEGEETLSFDSKGIEEGNETLPLDAEGVNKGDEMFPFDVRGINEGDEKDRDVEAGNGPLVEDEASPFVGQWKGNLVHPNRESEGIWDTSGLEGLALQLVEGDKNARNWRRKLEVVRELLVENVHAEECLESLIYSAIYLKWINTGQIPCLEDGGHHWPDRHAETSRIIFRELERSLSKKDISPQASLIVRKIHPCLPSFKSEFTSSVPLTRIRDIAHRNDIPHDLKQEIKHTIQNKLHRNAGPEDLIATEAMLTRITKNPGEYSQVFIEQFKIFYQELKDFFNAGSLAEQLESIKESVDGHGLSALAYFLECKKNLDAADELGSSFQNQGTDLVLKTIQSLNALREILIRGLESGLRNDASDTAIAMRQKWRLCEIGLEDYLFVLLSRFINVMEATRGGDMLVENVKSKNVSSWNDPLDALIFGTHQLGLSGWKPKECVTIVNEIRAWKERGLAEREGSEDGQTIWGLRLKATLDRTRRLTEEYSEALLQIFPEKVKMLGKAFGIPENSVRTYTEAEIRASVIFQVSKLCTILLKAIRTALGSQGWDVLVPGSVEGTFVQVERIVPGSLPTSIEGPVILMVNKADGDEEITAAGSNITGVVLLQELPHLSHLGVRARQEKVVFVTCEDDERTSVLQKLLGNFVRMEASATSVHIYPPSDTSTDNFPARTAPDEYVFSFEKSSMQDPLLPASGAPYPTQVSYNGISSGVVPLADADARIAGAKAAVCGRLASLAAISDKGFTSLQIPAAFRVPAGAVIPFGSMELALTQTNSMEKFISILEQIETAKVGVELDELCKQLHDLVSSLQLTQDIIDSLGTIFPEDARLIVRSSANLEDLAGMSAAGLYESIPNVSLRDPTVFRNAVSKVWASLYTRRAVLSRRAAGVPQKDALMAVLVQEMLSPELSFVLHTYSPTNQNGKYVEAEIACGLGETLASSTRGTPWRLSFGKFDGLVQTLAFANFSEELRVLAACPADGQMARFTVDYSKKPLSIDPKFREQLGRRLCSVGYFLECKFACPQDVEGCVVGDDIYIVQARPQPL</sequence>
<proteinExistence type="inferred from homology"/>
<dbReference type="Gene3D" id="3.30.470.20">
    <property type="entry name" value="ATP-grasp fold, B domain"/>
    <property type="match status" value="1"/>
</dbReference>
<dbReference type="GO" id="GO:2001070">
    <property type="term" value="F:starch binding"/>
    <property type="evidence" value="ECO:0007669"/>
    <property type="project" value="InterPro"/>
</dbReference>
<dbReference type="RefSeq" id="XP_022955523.1">
    <property type="nucleotide sequence ID" value="XM_023099755.1"/>
</dbReference>
<keyword evidence="13" id="KW-1185">Reference proteome</keyword>
<evidence type="ECO:0000256" key="6">
    <source>
        <dbReference type="ARBA" id="ARBA00022741"/>
    </source>
</evidence>
<dbReference type="InterPro" id="IPR054481">
    <property type="entry name" value="GWD1_pHisD"/>
</dbReference>
<evidence type="ECO:0000256" key="7">
    <source>
        <dbReference type="ARBA" id="ARBA00022777"/>
    </source>
</evidence>
<evidence type="ECO:0000313" key="15">
    <source>
        <dbReference type="RefSeq" id="XP_022955522.1"/>
    </source>
</evidence>
<evidence type="ECO:0000256" key="4">
    <source>
        <dbReference type="ARBA" id="ARBA00022679"/>
    </source>
</evidence>
<evidence type="ECO:0000256" key="9">
    <source>
        <dbReference type="ARBA" id="ARBA00022842"/>
    </source>
</evidence>
<dbReference type="InterPro" id="IPR013783">
    <property type="entry name" value="Ig-like_fold"/>
</dbReference>
<evidence type="ECO:0000256" key="8">
    <source>
        <dbReference type="ARBA" id="ARBA00022840"/>
    </source>
</evidence>
<evidence type="ECO:0000256" key="11">
    <source>
        <dbReference type="SAM" id="MobiDB-lite"/>
    </source>
</evidence>
<evidence type="ECO:0000313" key="13">
    <source>
        <dbReference type="Proteomes" id="UP000504609"/>
    </source>
</evidence>
<protein>
    <submittedName>
        <fullName evidence="14 15">Phosphoglucan, water dikinase, chloroplastic-like isoform X1</fullName>
    </submittedName>
</protein>
<feature type="domain" description="CBM20" evidence="12">
    <location>
        <begin position="86"/>
        <end position="186"/>
    </location>
</feature>
<keyword evidence="10" id="KW-0119">Carbohydrate metabolism</keyword>
<dbReference type="GO" id="GO:0046872">
    <property type="term" value="F:metal ion binding"/>
    <property type="evidence" value="ECO:0007669"/>
    <property type="project" value="UniProtKB-KW"/>
</dbReference>
<dbReference type="Proteomes" id="UP000504609">
    <property type="component" value="Unplaced"/>
</dbReference>
<keyword evidence="6" id="KW-0547">Nucleotide-binding</keyword>
<accession>A0A6J1GU69</accession>
<dbReference type="Gene3D" id="2.60.40.10">
    <property type="entry name" value="Immunoglobulins"/>
    <property type="match status" value="1"/>
</dbReference>
<dbReference type="SUPFAM" id="SSF101967">
    <property type="entry name" value="Adhesin YadA, collagen-binding domain"/>
    <property type="match status" value="2"/>
</dbReference>
<keyword evidence="5" id="KW-0479">Metal-binding</keyword>
<feature type="region of interest" description="Disordered" evidence="11">
    <location>
        <begin position="704"/>
        <end position="734"/>
    </location>
</feature>
<name>A0A6J1GU69_CUCMO</name>
<evidence type="ECO:0000313" key="14">
    <source>
        <dbReference type="RefSeq" id="XP_022955521.1"/>
    </source>
</evidence>
<evidence type="ECO:0000256" key="1">
    <source>
        <dbReference type="ARBA" id="ARBA00001946"/>
    </source>
</evidence>
<evidence type="ECO:0000313" key="16">
    <source>
        <dbReference type="RefSeq" id="XP_022955523.1"/>
    </source>
</evidence>
<evidence type="ECO:0000256" key="10">
    <source>
        <dbReference type="ARBA" id="ARBA00023277"/>
    </source>
</evidence>
<dbReference type="GO" id="GO:0005524">
    <property type="term" value="F:ATP binding"/>
    <property type="evidence" value="ECO:0007669"/>
    <property type="project" value="UniProtKB-KW"/>
</dbReference>
<dbReference type="GeneID" id="111457522"/>
<dbReference type="Pfam" id="PF22973">
    <property type="entry name" value="GWD1_pHisD"/>
    <property type="match status" value="1"/>
</dbReference>
<dbReference type="InterPro" id="IPR002044">
    <property type="entry name" value="CBM20"/>
</dbReference>
<comment type="cofactor">
    <cofactor evidence="1">
        <name>Mg(2+)</name>
        <dbReference type="ChEBI" id="CHEBI:18420"/>
    </cofactor>
</comment>
<dbReference type="RefSeq" id="XP_022955521.1">
    <property type="nucleotide sequence ID" value="XM_023099753.1"/>
</dbReference>
<gene>
    <name evidence="14 15 16 17" type="primary">LOC111457522</name>
</gene>
<keyword evidence="4" id="KW-0808">Transferase</keyword>
<dbReference type="KEGG" id="cmos:111457522"/>
<dbReference type="SUPFAM" id="SSF56059">
    <property type="entry name" value="Glutathione synthetase ATP-binding domain-like"/>
    <property type="match status" value="1"/>
</dbReference>
<dbReference type="InterPro" id="IPR011049">
    <property type="entry name" value="Serralysin-like_metalloprot_C"/>
</dbReference>
<dbReference type="SUPFAM" id="SSF49452">
    <property type="entry name" value="Starch-binding domain-like"/>
    <property type="match status" value="1"/>
</dbReference>
<evidence type="ECO:0000256" key="3">
    <source>
        <dbReference type="ARBA" id="ARBA00011738"/>
    </source>
</evidence>
<organism evidence="13 16">
    <name type="scientific">Cucurbita moschata</name>
    <name type="common">Winter crookneck squash</name>
    <name type="synonym">Cucurbita pepo var. moschata</name>
    <dbReference type="NCBI Taxonomy" id="3662"/>
    <lineage>
        <taxon>Eukaryota</taxon>
        <taxon>Viridiplantae</taxon>
        <taxon>Streptophyta</taxon>
        <taxon>Embryophyta</taxon>
        <taxon>Tracheophyta</taxon>
        <taxon>Spermatophyta</taxon>
        <taxon>Magnoliopsida</taxon>
        <taxon>eudicotyledons</taxon>
        <taxon>Gunneridae</taxon>
        <taxon>Pentapetalae</taxon>
        <taxon>rosids</taxon>
        <taxon>fabids</taxon>
        <taxon>Cucurbitales</taxon>
        <taxon>Cucurbitaceae</taxon>
        <taxon>Cucurbiteae</taxon>
        <taxon>Cucurbita</taxon>
    </lineage>
</organism>
<dbReference type="Gene3D" id="3.30.1490.20">
    <property type="entry name" value="ATP-grasp fold, A domain"/>
    <property type="match status" value="1"/>
</dbReference>
<evidence type="ECO:0000256" key="5">
    <source>
        <dbReference type="ARBA" id="ARBA00022723"/>
    </source>
</evidence>
<keyword evidence="8" id="KW-0067">ATP-binding</keyword>
<dbReference type="InterPro" id="IPR013784">
    <property type="entry name" value="Carb-bd-like_fold"/>
</dbReference>
<dbReference type="PANTHER" id="PTHR47453:SF1">
    <property type="entry name" value="PHOSPHOGLUCAN, WATER DIKINASE, CHLOROPLASTIC"/>
    <property type="match status" value="1"/>
</dbReference>
<comment type="similarity">
    <text evidence="2">Belongs to the PEP-utilizing enzyme family.</text>
</comment>
<dbReference type="RefSeq" id="XP_022955524.1">
    <property type="nucleotide sequence ID" value="XM_023099756.1"/>
</dbReference>
<dbReference type="PROSITE" id="PS51166">
    <property type="entry name" value="CBM20"/>
    <property type="match status" value="1"/>
</dbReference>
<keyword evidence="9" id="KW-0460">Magnesium</keyword>
<dbReference type="Pfam" id="PF01326">
    <property type="entry name" value="PPDK_N"/>
    <property type="match status" value="1"/>
</dbReference>
<dbReference type="InterPro" id="IPR013815">
    <property type="entry name" value="ATP_grasp_subdomain_1"/>
</dbReference>
<keyword evidence="7" id="KW-0418">Kinase</keyword>
<dbReference type="SMART" id="SM01065">
    <property type="entry name" value="CBM_2"/>
    <property type="match status" value="1"/>
</dbReference>
<dbReference type="GO" id="GO:0016301">
    <property type="term" value="F:kinase activity"/>
    <property type="evidence" value="ECO:0007669"/>
    <property type="project" value="UniProtKB-KW"/>
</dbReference>
<dbReference type="InterPro" id="IPR002192">
    <property type="entry name" value="PPDK_AMP/ATP-bd"/>
</dbReference>
<dbReference type="Pfam" id="PF00686">
    <property type="entry name" value="CBM_20"/>
    <property type="match status" value="1"/>
</dbReference>
<dbReference type="RefSeq" id="XP_022955522.1">
    <property type="nucleotide sequence ID" value="XM_023099754.1"/>
</dbReference>
<dbReference type="PANTHER" id="PTHR47453">
    <property type="entry name" value="PHOSPHOGLUCAN, WATER DIKINASE, CHLOROPLASTIC"/>
    <property type="match status" value="1"/>
</dbReference>
<comment type="subunit">
    <text evidence="3">Homodimer.</text>
</comment>
<reference evidence="14 15" key="1">
    <citation type="submission" date="2025-04" db="UniProtKB">
        <authorList>
            <consortium name="RefSeq"/>
        </authorList>
    </citation>
    <scope>IDENTIFICATION</scope>
    <source>
        <tissue evidence="14 15">Young leaves</tissue>
    </source>
</reference>
<evidence type="ECO:0000259" key="12">
    <source>
        <dbReference type="PROSITE" id="PS51166"/>
    </source>
</evidence>
<evidence type="ECO:0000313" key="17">
    <source>
        <dbReference type="RefSeq" id="XP_022955524.1"/>
    </source>
</evidence>